<dbReference type="Proteomes" id="UP000217507">
    <property type="component" value="Chromosome"/>
</dbReference>
<organism evidence="1 2">
    <name type="scientific">Trichormus variabilis NIES-23</name>
    <dbReference type="NCBI Taxonomy" id="1973479"/>
    <lineage>
        <taxon>Bacteria</taxon>
        <taxon>Bacillati</taxon>
        <taxon>Cyanobacteriota</taxon>
        <taxon>Cyanophyceae</taxon>
        <taxon>Nostocales</taxon>
        <taxon>Nostocaceae</taxon>
        <taxon>Trichormus</taxon>
    </lineage>
</organism>
<proteinExistence type="predicted"/>
<evidence type="ECO:0000313" key="2">
    <source>
        <dbReference type="Proteomes" id="UP000217507"/>
    </source>
</evidence>
<protein>
    <submittedName>
        <fullName evidence="1">Uncharacterized protein</fullName>
    </submittedName>
</protein>
<dbReference type="AlphaFoldDB" id="A0A1Z4KU44"/>
<sequence>MAFTRLSSTHIVLMQPLSINLLMTDKLPLQQKSEPTTQVVISADLLSHRKTSHLTHFWRMEANDNILFRYIHFY</sequence>
<evidence type="ECO:0000313" key="1">
    <source>
        <dbReference type="EMBL" id="BAY72438.1"/>
    </source>
</evidence>
<name>A0A1Z4KU44_ANAVA</name>
<reference evidence="1 2" key="1">
    <citation type="submission" date="2017-06" db="EMBL/GenBank/DDBJ databases">
        <title>Genome sequencing of cyanobaciteial culture collection at National Institute for Environmental Studies (NIES).</title>
        <authorList>
            <person name="Hirose Y."/>
            <person name="Shimura Y."/>
            <person name="Fujisawa T."/>
            <person name="Nakamura Y."/>
            <person name="Kawachi M."/>
        </authorList>
    </citation>
    <scope>NUCLEOTIDE SEQUENCE [LARGE SCALE GENOMIC DNA]</scope>
    <source>
        <strain evidence="1 2">NIES-23</strain>
    </source>
</reference>
<accession>A0A1Z4KU44</accession>
<dbReference type="EMBL" id="AP018216">
    <property type="protein sequence ID" value="BAY72438.1"/>
    <property type="molecule type" value="Genomic_DNA"/>
</dbReference>
<gene>
    <name evidence="1" type="ORF">NIES23_52630</name>
</gene>